<organism evidence="1 2">
    <name type="scientific">Panagrellus redivivus</name>
    <name type="common">Microworm</name>
    <dbReference type="NCBI Taxonomy" id="6233"/>
    <lineage>
        <taxon>Eukaryota</taxon>
        <taxon>Metazoa</taxon>
        <taxon>Ecdysozoa</taxon>
        <taxon>Nematoda</taxon>
        <taxon>Chromadorea</taxon>
        <taxon>Rhabditida</taxon>
        <taxon>Tylenchina</taxon>
        <taxon>Panagrolaimomorpha</taxon>
        <taxon>Panagrolaimoidea</taxon>
        <taxon>Panagrolaimidae</taxon>
        <taxon>Panagrellus</taxon>
    </lineage>
</organism>
<accession>A0A7E4VBY4</accession>
<evidence type="ECO:0000313" key="2">
    <source>
        <dbReference type="WBParaSite" id="Pan_g18984.t1"/>
    </source>
</evidence>
<keyword evidence="1" id="KW-1185">Reference proteome</keyword>
<reference evidence="2" key="2">
    <citation type="submission" date="2020-10" db="UniProtKB">
        <authorList>
            <consortium name="WormBaseParasite"/>
        </authorList>
    </citation>
    <scope>IDENTIFICATION</scope>
</reference>
<name>A0A7E4VBY4_PANRE</name>
<evidence type="ECO:0000313" key="1">
    <source>
        <dbReference type="Proteomes" id="UP000492821"/>
    </source>
</evidence>
<protein>
    <submittedName>
        <fullName evidence="2">H15 domain-containing protein</fullName>
    </submittedName>
</protein>
<sequence length="399" mass="46461">MASLHPHLLYEAVDIAFAKAHAYFKDQEYLDLSERSFWKLTEPNDTCAFAISSSHAYKLIAYILQRYATAVSVKDSVIQCGTPCFHYTVSVLSFSRQYYITQLVELAGCFCTIFENSSGFGKGAHFSTFLGALAFNNVCGHYGLNRPNVAPHFTICLAGIKDYWTIDQLTSTLKNSKVTSSLRFVRQDGVIRFFAVNGIKRPVNKDAFGFLSNLKIETLHILSLVRFAFHEIEPVISFDIFYRNQPQLQYLKNFRCDFQIYYGTVLVMLRRYKFQNIRMNNVRLRDYTQSYDVKIVHARTAVDALWKEMQQYNGNVYVDCRSYQSIKSDWEAAVETVKAEMTDYDISEKDSGDIILKLERNCGAKRMLVEIVFYKYGRYRCRASYEVRKRQHELYQYQY</sequence>
<dbReference type="AlphaFoldDB" id="A0A7E4VBY4"/>
<dbReference type="WBParaSite" id="Pan_g18984.t1">
    <property type="protein sequence ID" value="Pan_g18984.t1"/>
    <property type="gene ID" value="Pan_g18984"/>
</dbReference>
<proteinExistence type="predicted"/>
<dbReference type="Proteomes" id="UP000492821">
    <property type="component" value="Unassembled WGS sequence"/>
</dbReference>
<reference evidence="1" key="1">
    <citation type="journal article" date="2013" name="Genetics">
        <title>The draft genome and transcriptome of Panagrellus redivivus are shaped by the harsh demands of a free-living lifestyle.</title>
        <authorList>
            <person name="Srinivasan J."/>
            <person name="Dillman A.R."/>
            <person name="Macchietto M.G."/>
            <person name="Heikkinen L."/>
            <person name="Lakso M."/>
            <person name="Fracchia K.M."/>
            <person name="Antoshechkin I."/>
            <person name="Mortazavi A."/>
            <person name="Wong G."/>
            <person name="Sternberg P.W."/>
        </authorList>
    </citation>
    <scope>NUCLEOTIDE SEQUENCE [LARGE SCALE GENOMIC DNA]</scope>
    <source>
        <strain evidence="1">MT8872</strain>
    </source>
</reference>